<comment type="catalytic activity">
    <reaction evidence="10">
        <text>DNA(n) + a 2'-deoxyribonucleoside 5'-triphosphate = DNA(n+1) + diphosphate</text>
        <dbReference type="Rhea" id="RHEA:22508"/>
        <dbReference type="Rhea" id="RHEA-COMP:17339"/>
        <dbReference type="Rhea" id="RHEA-COMP:17340"/>
        <dbReference type="ChEBI" id="CHEBI:33019"/>
        <dbReference type="ChEBI" id="CHEBI:61560"/>
        <dbReference type="ChEBI" id="CHEBI:173112"/>
        <dbReference type="EC" id="2.7.7.7"/>
    </reaction>
</comment>
<proteinExistence type="inferred from homology"/>
<dbReference type="GO" id="GO:0008408">
    <property type="term" value="F:3'-5' exonuclease activity"/>
    <property type="evidence" value="ECO:0007669"/>
    <property type="project" value="InterPro"/>
</dbReference>
<keyword evidence="8" id="KW-0239">DNA-directed DNA polymerase</keyword>
<name>A0A5J4JMD7_9BACI</name>
<dbReference type="GO" id="GO:0005737">
    <property type="term" value="C:cytoplasm"/>
    <property type="evidence" value="ECO:0007669"/>
    <property type="project" value="UniProtKB-SubCell"/>
</dbReference>
<keyword evidence="5" id="KW-0808">Transferase</keyword>
<dbReference type="InterPro" id="IPR004805">
    <property type="entry name" value="DnaE2/DnaE/PolC"/>
</dbReference>
<dbReference type="PANTHER" id="PTHR32294">
    <property type="entry name" value="DNA POLYMERASE III SUBUNIT ALPHA"/>
    <property type="match status" value="1"/>
</dbReference>
<dbReference type="EMBL" id="BKZQ01000016">
    <property type="protein sequence ID" value="GER70164.1"/>
    <property type="molecule type" value="Genomic_DNA"/>
</dbReference>
<dbReference type="Pfam" id="PF17657">
    <property type="entry name" value="DNA_pol3_finger"/>
    <property type="match status" value="1"/>
</dbReference>
<dbReference type="Pfam" id="PF14579">
    <property type="entry name" value="HHH_6"/>
    <property type="match status" value="1"/>
</dbReference>
<dbReference type="InterPro" id="IPR041931">
    <property type="entry name" value="DNA_pol3_alpha_thumb_dom"/>
</dbReference>
<dbReference type="InterPro" id="IPR016195">
    <property type="entry name" value="Pol/histidinol_Pase-like"/>
</dbReference>
<dbReference type="InterPro" id="IPR011708">
    <property type="entry name" value="DNA_pol3_alpha_NTPase_dom"/>
</dbReference>
<evidence type="ECO:0000256" key="8">
    <source>
        <dbReference type="ARBA" id="ARBA00022932"/>
    </source>
</evidence>
<organism evidence="12 13">
    <name type="scientific">Weizmannia acidilactici</name>
    <dbReference type="NCBI Taxonomy" id="2607726"/>
    <lineage>
        <taxon>Bacteria</taxon>
        <taxon>Bacillati</taxon>
        <taxon>Bacillota</taxon>
        <taxon>Bacilli</taxon>
        <taxon>Bacillales</taxon>
        <taxon>Bacillaceae</taxon>
        <taxon>Heyndrickxia</taxon>
    </lineage>
</organism>
<dbReference type="NCBIfam" id="NF004226">
    <property type="entry name" value="PRK05673.1"/>
    <property type="match status" value="1"/>
</dbReference>
<dbReference type="Gene3D" id="1.10.150.870">
    <property type="match status" value="1"/>
</dbReference>
<dbReference type="GO" id="GO:0003676">
    <property type="term" value="F:nucleic acid binding"/>
    <property type="evidence" value="ECO:0007669"/>
    <property type="project" value="InterPro"/>
</dbReference>
<evidence type="ECO:0000256" key="7">
    <source>
        <dbReference type="ARBA" id="ARBA00022705"/>
    </source>
</evidence>
<evidence type="ECO:0000256" key="2">
    <source>
        <dbReference type="ARBA" id="ARBA00009496"/>
    </source>
</evidence>
<evidence type="ECO:0000256" key="3">
    <source>
        <dbReference type="ARBA" id="ARBA00012417"/>
    </source>
</evidence>
<dbReference type="Pfam" id="PF07733">
    <property type="entry name" value="DNA_pol3_alpha"/>
    <property type="match status" value="1"/>
</dbReference>
<dbReference type="NCBIfam" id="TIGR00594">
    <property type="entry name" value="polc"/>
    <property type="match status" value="1"/>
</dbReference>
<keyword evidence="6" id="KW-0548">Nucleotidyltransferase</keyword>
<dbReference type="EC" id="2.7.7.7" evidence="3"/>
<feature type="domain" description="Polymerase/histidinol phosphatase N-terminal" evidence="11">
    <location>
        <begin position="4"/>
        <end position="71"/>
    </location>
</feature>
<sequence length="1114" mass="127022">MGFVHLQVSTAFSLLESTVSIPKWAAYAKQLQYDTLAITDRNTMYGVFSFYKMCRENDIKPIIGLTADVMGSFEQDKAYPLVLLAKNNIGYQNLLKISSVIQTRTEPGILTKWLRSYSEGLFALTPGLEGEIEQAFLRGDADRAEEIALRYRELFGPDFYLSLQNHGTEQEQMVLREMHKLSKKLNVPEVVTSNVKYLKKEDAFGHECLLAIKAGMKLSDENRPRLSSHEYDFKPRDEMERLFSGYPEALENTEKIAHACHVEIKTGQRLLPKFPVENGKTADEFLEAMCRKGLLERVPDPSSEYFGRLEYELKIIKEMQFSDYFLIVWDFMKYAREHHILTGPGRGSAAGSLVAYVLKITDVDPIRYGLLFERFLNPERVSMPDIDSDFPDHRRDEMIRYVAGKYGRQHVAQIITFGTFAAKAAARDVARIFGLEAKELEQLSRLIPSQPGMTLQKAYEVSTPLREWIGQSERNRKLFQTALLIEGLPRHVSTHAAGVIISREPLANVIPVQEGHDGIFLTQYPMNHLEEIGLLKMDFLGLRNLTILEHILSGIEKGTGKKIHLQDLQLDDAETFRLLSSGNTTGVFQLESDGMRKVLQKLKPTEFEDIVAVNALYRPGPMENITVYIERKHGLKPVEYPHDDLKPILEKTYGVIVYQEQIMQIASRMAGFTLGEADLLRRAVSKKKKDVLDEERLHFINGARKKGYEEKTANTIYDFIVRFANYGFNRSHAVAYSMIAYQLAYLKAHYPLYFMASLLSSVIGNEDKIAQYIREAQLMGIRILPPSIQHSRYPFSVEKGAIRYSLAAIKGIGYASIKELIRERKHRPFKSLFDLVLRVRGLNRKILEAFTLSGALDEFGKDRAVLLASIDIALEHAEIMKPQEEQEDLFLDDEMFRIEPNYVETEPISLMDKLAFEKQYLGLYLSGHPAKQYRPEWEKANVLPVGDLRVGMRKILAGAYIADIRTIRTKTGGLMAFLHMNDETGDIECVVFPDVFKKYSPLCQKDVIVVVEGNVETRKGKIQVIAQKLYEAGKFHGENTQTLYMKIPALPNKNTMLMQVKRVLGAFPGHSPVILYYEGEHRTIRLPEKNWVRPDQACLAKLEQLLGEGNVILK</sequence>
<dbReference type="SUPFAM" id="SSF160975">
    <property type="entry name" value="AF1531-like"/>
    <property type="match status" value="1"/>
</dbReference>
<evidence type="ECO:0000313" key="12">
    <source>
        <dbReference type="EMBL" id="GER70164.1"/>
    </source>
</evidence>
<evidence type="ECO:0000256" key="9">
    <source>
        <dbReference type="ARBA" id="ARBA00025611"/>
    </source>
</evidence>
<evidence type="ECO:0000256" key="1">
    <source>
        <dbReference type="ARBA" id="ARBA00004496"/>
    </source>
</evidence>
<dbReference type="RefSeq" id="WP_151680325.1">
    <property type="nucleotide sequence ID" value="NZ_BKZQ01000016.1"/>
</dbReference>
<dbReference type="SUPFAM" id="SSF50249">
    <property type="entry name" value="Nucleic acid-binding proteins"/>
    <property type="match status" value="1"/>
</dbReference>
<dbReference type="GO" id="GO:0003887">
    <property type="term" value="F:DNA-directed DNA polymerase activity"/>
    <property type="evidence" value="ECO:0007669"/>
    <property type="project" value="UniProtKB-KW"/>
</dbReference>
<dbReference type="InterPro" id="IPR003141">
    <property type="entry name" value="Pol/His_phosphatase_N"/>
</dbReference>
<protein>
    <recommendedName>
        <fullName evidence="4">DNA polymerase III subunit alpha</fullName>
        <ecNumber evidence="3">2.7.7.7</ecNumber>
    </recommendedName>
</protein>
<evidence type="ECO:0000256" key="4">
    <source>
        <dbReference type="ARBA" id="ARBA00019114"/>
    </source>
</evidence>
<comment type="similarity">
    <text evidence="2">Belongs to the DNA polymerase type-C family. DnaE subfamily.</text>
</comment>
<dbReference type="Pfam" id="PF02811">
    <property type="entry name" value="PHP"/>
    <property type="match status" value="1"/>
</dbReference>
<reference evidence="12 13" key="1">
    <citation type="submission" date="2019-09" db="EMBL/GenBank/DDBJ databases">
        <title>Draft genome sequence of Bacillus sp. JC-7.</title>
        <authorList>
            <person name="Tanaka N."/>
            <person name="Shiwa Y."/>
            <person name="Fujita N."/>
            <person name="Tanasupawat S."/>
        </authorList>
    </citation>
    <scope>NUCLEOTIDE SEQUENCE [LARGE SCALE GENOMIC DNA]</scope>
    <source>
        <strain evidence="12 13">JC-7</strain>
    </source>
</reference>
<dbReference type="InterPro" id="IPR040982">
    <property type="entry name" value="DNA_pol3_finger"/>
</dbReference>
<dbReference type="PANTHER" id="PTHR32294:SF0">
    <property type="entry name" value="DNA POLYMERASE III SUBUNIT ALPHA"/>
    <property type="match status" value="1"/>
</dbReference>
<comment type="caution">
    <text evidence="12">The sequence shown here is derived from an EMBL/GenBank/DDBJ whole genome shotgun (WGS) entry which is preliminary data.</text>
</comment>
<dbReference type="SUPFAM" id="SSF89550">
    <property type="entry name" value="PHP domain-like"/>
    <property type="match status" value="1"/>
</dbReference>
<keyword evidence="13" id="KW-1185">Reference proteome</keyword>
<accession>A0A5J4JMD7</accession>
<dbReference type="Proteomes" id="UP000391919">
    <property type="component" value="Unassembled WGS sequence"/>
</dbReference>
<gene>
    <name evidence="12" type="primary">dnaE</name>
    <name evidence="12" type="ORF">BpJC7_14670</name>
</gene>
<dbReference type="CDD" id="cd04485">
    <property type="entry name" value="DnaE_OBF"/>
    <property type="match status" value="1"/>
</dbReference>
<dbReference type="InterPro" id="IPR012340">
    <property type="entry name" value="NA-bd_OB-fold"/>
</dbReference>
<evidence type="ECO:0000256" key="6">
    <source>
        <dbReference type="ARBA" id="ARBA00022695"/>
    </source>
</evidence>
<evidence type="ECO:0000256" key="5">
    <source>
        <dbReference type="ARBA" id="ARBA00022679"/>
    </source>
</evidence>
<dbReference type="InterPro" id="IPR004365">
    <property type="entry name" value="NA-bd_OB_tRNA"/>
</dbReference>
<dbReference type="GO" id="GO:0006260">
    <property type="term" value="P:DNA replication"/>
    <property type="evidence" value="ECO:0007669"/>
    <property type="project" value="UniProtKB-KW"/>
</dbReference>
<evidence type="ECO:0000256" key="10">
    <source>
        <dbReference type="ARBA" id="ARBA00049244"/>
    </source>
</evidence>
<dbReference type="AlphaFoldDB" id="A0A5J4JMD7"/>
<dbReference type="InterPro" id="IPR029460">
    <property type="entry name" value="DNAPol_HHH"/>
</dbReference>
<dbReference type="Pfam" id="PF01336">
    <property type="entry name" value="tRNA_anti-codon"/>
    <property type="match status" value="1"/>
</dbReference>
<dbReference type="Gene3D" id="1.10.10.1600">
    <property type="entry name" value="Bacterial DNA polymerase III alpha subunit, thumb domain"/>
    <property type="match status" value="1"/>
</dbReference>
<dbReference type="InterPro" id="IPR004013">
    <property type="entry name" value="PHP_dom"/>
</dbReference>
<evidence type="ECO:0000313" key="13">
    <source>
        <dbReference type="Proteomes" id="UP000391919"/>
    </source>
</evidence>
<dbReference type="Gene3D" id="3.20.20.140">
    <property type="entry name" value="Metal-dependent hydrolases"/>
    <property type="match status" value="1"/>
</dbReference>
<keyword evidence="7" id="KW-0235">DNA replication</keyword>
<comment type="function">
    <text evidence="9">DNA polymerase III is a complex, multichain enzyme responsible for most of the replicative synthesis in bacteria. This DNA polymerase also exhibits 3' to 5' exonuclease activity. The alpha chain is the DNA polymerase.</text>
</comment>
<evidence type="ECO:0000259" key="11">
    <source>
        <dbReference type="SMART" id="SM00481"/>
    </source>
</evidence>
<comment type="subcellular location">
    <subcellularLocation>
        <location evidence="1">Cytoplasm</location>
    </subcellularLocation>
</comment>
<dbReference type="SMART" id="SM00481">
    <property type="entry name" value="POLIIIAc"/>
    <property type="match status" value="1"/>
</dbReference>